<evidence type="ECO:0000313" key="4">
    <source>
        <dbReference type="Proteomes" id="UP001500483"/>
    </source>
</evidence>
<protein>
    <submittedName>
        <fullName evidence="3">Aldo/keto reductase family oxidoreductase</fullName>
    </submittedName>
</protein>
<dbReference type="PRINTS" id="PR00069">
    <property type="entry name" value="ALDKETRDTASE"/>
</dbReference>
<keyword evidence="1" id="KW-0560">Oxidoreductase</keyword>
<feature type="domain" description="NADP-dependent oxidoreductase" evidence="2">
    <location>
        <begin position="28"/>
        <end position="298"/>
    </location>
</feature>
<dbReference type="EMBL" id="BAAAYK010000038">
    <property type="protein sequence ID" value="GAA3356317.1"/>
    <property type="molecule type" value="Genomic_DNA"/>
</dbReference>
<dbReference type="Pfam" id="PF00248">
    <property type="entry name" value="Aldo_ket_red"/>
    <property type="match status" value="1"/>
</dbReference>
<reference evidence="4" key="1">
    <citation type="journal article" date="2019" name="Int. J. Syst. Evol. Microbiol.">
        <title>The Global Catalogue of Microorganisms (GCM) 10K type strain sequencing project: providing services to taxonomists for standard genome sequencing and annotation.</title>
        <authorList>
            <consortium name="The Broad Institute Genomics Platform"/>
            <consortium name="The Broad Institute Genome Sequencing Center for Infectious Disease"/>
            <person name="Wu L."/>
            <person name="Ma J."/>
        </authorList>
    </citation>
    <scope>NUCLEOTIDE SEQUENCE [LARGE SCALE GENOMIC DNA]</scope>
    <source>
        <strain evidence="4">JCM 9687</strain>
    </source>
</reference>
<keyword evidence="4" id="KW-1185">Reference proteome</keyword>
<organism evidence="3 4">
    <name type="scientific">Saccharopolyspora gregorii</name>
    <dbReference type="NCBI Taxonomy" id="33914"/>
    <lineage>
        <taxon>Bacteria</taxon>
        <taxon>Bacillati</taxon>
        <taxon>Actinomycetota</taxon>
        <taxon>Actinomycetes</taxon>
        <taxon>Pseudonocardiales</taxon>
        <taxon>Pseudonocardiaceae</taxon>
        <taxon>Saccharopolyspora</taxon>
    </lineage>
</organism>
<accession>A0ABP6RR09</accession>
<dbReference type="SUPFAM" id="SSF51430">
    <property type="entry name" value="NAD(P)-linked oxidoreductase"/>
    <property type="match status" value="1"/>
</dbReference>
<dbReference type="InterPro" id="IPR050791">
    <property type="entry name" value="Aldo-Keto_reductase"/>
</dbReference>
<comment type="caution">
    <text evidence="3">The sequence shown here is derived from an EMBL/GenBank/DDBJ whole genome shotgun (WGS) entry which is preliminary data.</text>
</comment>
<dbReference type="NCBIfam" id="NF007695">
    <property type="entry name" value="PRK10376.1"/>
    <property type="match status" value="1"/>
</dbReference>
<dbReference type="InterPro" id="IPR020471">
    <property type="entry name" value="AKR"/>
</dbReference>
<proteinExistence type="predicted"/>
<dbReference type="CDD" id="cd19088">
    <property type="entry name" value="AKR_AKR13B1"/>
    <property type="match status" value="1"/>
</dbReference>
<dbReference type="PANTHER" id="PTHR43625:SF40">
    <property type="entry name" value="ALDO-KETO REDUCTASE YAKC [NADP(+)]"/>
    <property type="match status" value="1"/>
</dbReference>
<gene>
    <name evidence="3" type="ORF">GCM10020366_19910</name>
</gene>
<dbReference type="Gene3D" id="3.20.20.100">
    <property type="entry name" value="NADP-dependent oxidoreductase domain"/>
    <property type="match status" value="1"/>
</dbReference>
<sequence length="308" mass="33440">MALCRTGSVAQHRQVTTFEIPDVRPVHRIGYGAMQLAGPGVLGPPTDPARAEAVLRRAVELGVDHIDTADFYGPWTVNELIAKALRPYPGDLLLATKIGAYRDREGAWLPLSHPDALKSQVHDNLRRLGRDVLDLVYLRHVADRPGIELADQLGALVELRDQGLVRGIGLSHVTAEQFEQAQRLTSIAAVQNAYNLLDRGSADLLERTARLGVAFVPFFPLGSGFVADSGVRDDQVVRSIAQRRGARPAQVSLAWLLRRSPNVLAIPGTSSIEHLEINVSADRVDLSDEDVAELDALVAEGTAAEQAR</sequence>
<evidence type="ECO:0000259" key="2">
    <source>
        <dbReference type="Pfam" id="PF00248"/>
    </source>
</evidence>
<evidence type="ECO:0000313" key="3">
    <source>
        <dbReference type="EMBL" id="GAA3356317.1"/>
    </source>
</evidence>
<dbReference type="InterPro" id="IPR023210">
    <property type="entry name" value="NADP_OxRdtase_dom"/>
</dbReference>
<name>A0ABP6RR09_9PSEU</name>
<dbReference type="InterPro" id="IPR036812">
    <property type="entry name" value="NAD(P)_OxRdtase_dom_sf"/>
</dbReference>
<dbReference type="PANTHER" id="PTHR43625">
    <property type="entry name" value="AFLATOXIN B1 ALDEHYDE REDUCTASE"/>
    <property type="match status" value="1"/>
</dbReference>
<evidence type="ECO:0000256" key="1">
    <source>
        <dbReference type="ARBA" id="ARBA00023002"/>
    </source>
</evidence>
<dbReference type="Proteomes" id="UP001500483">
    <property type="component" value="Unassembled WGS sequence"/>
</dbReference>